<sequence>GSAGSLTQQAANSTFPSARRILPATAAACSLSAPLSSKFNAERVSR</sequence>
<evidence type="ECO:0000313" key="1">
    <source>
        <dbReference type="EnsemblPlants" id="AET6Gv20691500.1"/>
    </source>
</evidence>
<proteinExistence type="predicted"/>
<dbReference type="AlphaFoldDB" id="A0A453PD63"/>
<evidence type="ECO:0000313" key="2">
    <source>
        <dbReference type="Proteomes" id="UP000015105"/>
    </source>
</evidence>
<dbReference type="Gramene" id="AET6Gv20691500.1">
    <property type="protein sequence ID" value="AET6Gv20691500.1"/>
    <property type="gene ID" value="AET6Gv20691500"/>
</dbReference>
<reference evidence="1" key="5">
    <citation type="journal article" date="2021" name="G3 (Bethesda)">
        <title>Aegilops tauschii genome assembly Aet v5.0 features greater sequence contiguity and improved annotation.</title>
        <authorList>
            <person name="Wang L."/>
            <person name="Zhu T."/>
            <person name="Rodriguez J.C."/>
            <person name="Deal K.R."/>
            <person name="Dubcovsky J."/>
            <person name="McGuire P.E."/>
            <person name="Lux T."/>
            <person name="Spannagl M."/>
            <person name="Mayer K.F.X."/>
            <person name="Baldrich P."/>
            <person name="Meyers B.C."/>
            <person name="Huo N."/>
            <person name="Gu Y.Q."/>
            <person name="Zhou H."/>
            <person name="Devos K.M."/>
            <person name="Bennetzen J.L."/>
            <person name="Unver T."/>
            <person name="Budak H."/>
            <person name="Gulick P.J."/>
            <person name="Galiba G."/>
            <person name="Kalapos B."/>
            <person name="Nelson D.R."/>
            <person name="Li P."/>
            <person name="You F.M."/>
            <person name="Luo M.C."/>
            <person name="Dvorak J."/>
        </authorList>
    </citation>
    <scope>NUCLEOTIDE SEQUENCE [LARGE SCALE GENOMIC DNA]</scope>
    <source>
        <strain evidence="1">cv. AL8/78</strain>
    </source>
</reference>
<keyword evidence="2" id="KW-1185">Reference proteome</keyword>
<protein>
    <submittedName>
        <fullName evidence="1">Uncharacterized protein</fullName>
    </submittedName>
</protein>
<accession>A0A453PD63</accession>
<reference evidence="2" key="2">
    <citation type="journal article" date="2017" name="Nat. Plants">
        <title>The Aegilops tauschii genome reveals multiple impacts of transposons.</title>
        <authorList>
            <person name="Zhao G."/>
            <person name="Zou C."/>
            <person name="Li K."/>
            <person name="Wang K."/>
            <person name="Li T."/>
            <person name="Gao L."/>
            <person name="Zhang X."/>
            <person name="Wang H."/>
            <person name="Yang Z."/>
            <person name="Liu X."/>
            <person name="Jiang W."/>
            <person name="Mao L."/>
            <person name="Kong X."/>
            <person name="Jiao Y."/>
            <person name="Jia J."/>
        </authorList>
    </citation>
    <scope>NUCLEOTIDE SEQUENCE [LARGE SCALE GENOMIC DNA]</scope>
    <source>
        <strain evidence="2">cv. AL8/78</strain>
    </source>
</reference>
<organism evidence="1 2">
    <name type="scientific">Aegilops tauschii subsp. strangulata</name>
    <name type="common">Goatgrass</name>
    <dbReference type="NCBI Taxonomy" id="200361"/>
    <lineage>
        <taxon>Eukaryota</taxon>
        <taxon>Viridiplantae</taxon>
        <taxon>Streptophyta</taxon>
        <taxon>Embryophyta</taxon>
        <taxon>Tracheophyta</taxon>
        <taxon>Spermatophyta</taxon>
        <taxon>Magnoliopsida</taxon>
        <taxon>Liliopsida</taxon>
        <taxon>Poales</taxon>
        <taxon>Poaceae</taxon>
        <taxon>BOP clade</taxon>
        <taxon>Pooideae</taxon>
        <taxon>Triticodae</taxon>
        <taxon>Triticeae</taxon>
        <taxon>Triticinae</taxon>
        <taxon>Aegilops</taxon>
    </lineage>
</organism>
<dbReference type="Proteomes" id="UP000015105">
    <property type="component" value="Chromosome 6D"/>
</dbReference>
<dbReference type="EnsemblPlants" id="AET6Gv20691500.1">
    <property type="protein sequence ID" value="AET6Gv20691500.1"/>
    <property type="gene ID" value="AET6Gv20691500"/>
</dbReference>
<name>A0A453PD63_AEGTS</name>
<reference evidence="2" key="1">
    <citation type="journal article" date="2014" name="Science">
        <title>Ancient hybridizations among the ancestral genomes of bread wheat.</title>
        <authorList>
            <consortium name="International Wheat Genome Sequencing Consortium,"/>
            <person name="Marcussen T."/>
            <person name="Sandve S.R."/>
            <person name="Heier L."/>
            <person name="Spannagl M."/>
            <person name="Pfeifer M."/>
            <person name="Jakobsen K.S."/>
            <person name="Wulff B.B."/>
            <person name="Steuernagel B."/>
            <person name="Mayer K.F."/>
            <person name="Olsen O.A."/>
        </authorList>
    </citation>
    <scope>NUCLEOTIDE SEQUENCE [LARGE SCALE GENOMIC DNA]</scope>
    <source>
        <strain evidence="2">cv. AL8/78</strain>
    </source>
</reference>
<reference evidence="1" key="4">
    <citation type="submission" date="2019-03" db="UniProtKB">
        <authorList>
            <consortium name="EnsemblPlants"/>
        </authorList>
    </citation>
    <scope>IDENTIFICATION</scope>
</reference>
<reference evidence="1" key="3">
    <citation type="journal article" date="2017" name="Nature">
        <title>Genome sequence of the progenitor of the wheat D genome Aegilops tauschii.</title>
        <authorList>
            <person name="Luo M.C."/>
            <person name="Gu Y.Q."/>
            <person name="Puiu D."/>
            <person name="Wang H."/>
            <person name="Twardziok S.O."/>
            <person name="Deal K.R."/>
            <person name="Huo N."/>
            <person name="Zhu T."/>
            <person name="Wang L."/>
            <person name="Wang Y."/>
            <person name="McGuire P.E."/>
            <person name="Liu S."/>
            <person name="Long H."/>
            <person name="Ramasamy R.K."/>
            <person name="Rodriguez J.C."/>
            <person name="Van S.L."/>
            <person name="Yuan L."/>
            <person name="Wang Z."/>
            <person name="Xia Z."/>
            <person name="Xiao L."/>
            <person name="Anderson O.D."/>
            <person name="Ouyang S."/>
            <person name="Liang Y."/>
            <person name="Zimin A.V."/>
            <person name="Pertea G."/>
            <person name="Qi P."/>
            <person name="Bennetzen J.L."/>
            <person name="Dai X."/>
            <person name="Dawson M.W."/>
            <person name="Muller H.G."/>
            <person name="Kugler K."/>
            <person name="Rivarola-Duarte L."/>
            <person name="Spannagl M."/>
            <person name="Mayer K.F.X."/>
            <person name="Lu F.H."/>
            <person name="Bevan M.W."/>
            <person name="Leroy P."/>
            <person name="Li P."/>
            <person name="You F.M."/>
            <person name="Sun Q."/>
            <person name="Liu Z."/>
            <person name="Lyons E."/>
            <person name="Wicker T."/>
            <person name="Salzberg S.L."/>
            <person name="Devos K.M."/>
            <person name="Dvorak J."/>
        </authorList>
    </citation>
    <scope>NUCLEOTIDE SEQUENCE [LARGE SCALE GENOMIC DNA]</scope>
    <source>
        <strain evidence="1">cv. AL8/78</strain>
    </source>
</reference>